<dbReference type="InterPro" id="IPR041614">
    <property type="entry name" value="DprA_WH"/>
</dbReference>
<dbReference type="Pfam" id="PF02481">
    <property type="entry name" value="DNA_processg_A"/>
    <property type="match status" value="1"/>
</dbReference>
<evidence type="ECO:0000259" key="3">
    <source>
        <dbReference type="Pfam" id="PF17782"/>
    </source>
</evidence>
<dbReference type="Gene3D" id="1.10.10.10">
    <property type="entry name" value="Winged helix-like DNA-binding domain superfamily/Winged helix DNA-binding domain"/>
    <property type="match status" value="1"/>
</dbReference>
<dbReference type="EMBL" id="PZZN01000001">
    <property type="protein sequence ID" value="PTM47692.1"/>
    <property type="molecule type" value="Genomic_DNA"/>
</dbReference>
<name>A0A2T4YV52_9SPHN</name>
<dbReference type="InterPro" id="IPR036388">
    <property type="entry name" value="WH-like_DNA-bd_sf"/>
</dbReference>
<keyword evidence="5" id="KW-1185">Reference proteome</keyword>
<comment type="caution">
    <text evidence="4">The sequence shown here is derived from an EMBL/GenBank/DDBJ whole genome shotgun (WGS) entry which is preliminary data.</text>
</comment>
<dbReference type="PANTHER" id="PTHR43022:SF1">
    <property type="entry name" value="PROTEIN SMF"/>
    <property type="match status" value="1"/>
</dbReference>
<evidence type="ECO:0000259" key="2">
    <source>
        <dbReference type="Pfam" id="PF02481"/>
    </source>
</evidence>
<gene>
    <name evidence="4" type="ORF">C8J24_1093</name>
</gene>
<accession>A0A2T4YV52</accession>
<dbReference type="Gene3D" id="3.40.50.450">
    <property type="match status" value="1"/>
</dbReference>
<dbReference type="InterPro" id="IPR003488">
    <property type="entry name" value="DprA"/>
</dbReference>
<organism evidence="4 5">
    <name type="scientific">Sphingomonas aerolata</name>
    <dbReference type="NCBI Taxonomy" id="185951"/>
    <lineage>
        <taxon>Bacteria</taxon>
        <taxon>Pseudomonadati</taxon>
        <taxon>Pseudomonadota</taxon>
        <taxon>Alphaproteobacteria</taxon>
        <taxon>Sphingomonadales</taxon>
        <taxon>Sphingomonadaceae</taxon>
        <taxon>Sphingomonas</taxon>
    </lineage>
</organism>
<dbReference type="Pfam" id="PF21102">
    <property type="entry name" value="DprA_N"/>
    <property type="match status" value="1"/>
</dbReference>
<feature type="domain" description="DprA winged helix" evidence="3">
    <location>
        <begin position="320"/>
        <end position="374"/>
    </location>
</feature>
<protein>
    <submittedName>
        <fullName evidence="4">DNA processing protein</fullName>
    </submittedName>
</protein>
<dbReference type="Pfam" id="PF17782">
    <property type="entry name" value="WHD_DprA"/>
    <property type="match status" value="1"/>
</dbReference>
<proteinExistence type="inferred from homology"/>
<dbReference type="AlphaFoldDB" id="A0A2T4YV52"/>
<dbReference type="PANTHER" id="PTHR43022">
    <property type="entry name" value="PROTEIN SMF"/>
    <property type="match status" value="1"/>
</dbReference>
<evidence type="ECO:0000256" key="1">
    <source>
        <dbReference type="ARBA" id="ARBA00006525"/>
    </source>
</evidence>
<dbReference type="NCBIfam" id="TIGR00732">
    <property type="entry name" value="dprA"/>
    <property type="match status" value="1"/>
</dbReference>
<sequence length="385" mass="39729">MAPAGRVVADTAVARLRLIRTTGIGPVTYRQLIARFGSAQAAIDALPTLAARGGGRVPRVADQTLVDREMAATARLGARYLFVDDPDYPRLLAETETAPPVLILRGDIAHATRPCIAMVGARNASAAACRFARELAHALAEAGTTVVSGVARGIDTAAHVGALGKPGTGTGSGGTIGVIASGIDIAYPPDNAALQDAIATHGLLLAEQPPGTEPKARNFPSRNRIIAGLSIGTVVVEAVPKSGSLITARLAAEQGREVMAVPGSPLDPRAQGCNLLIREGATLVQSAADILEQIRPFDSRSVRSPVDAYTGQDTGGGYPDDASEADRRAVADLLGPVPVGIDELVRQSHRAPAIVQLILLELELAGRLERHAGGRVSLIWAGSAG</sequence>
<reference evidence="4 5" key="1">
    <citation type="submission" date="2018-04" db="EMBL/GenBank/DDBJ databases">
        <title>Genomic Encyclopedia of Type Strains, Phase III (KMG-III): the genomes of soil and plant-associated and newly described type strains.</title>
        <authorList>
            <person name="Whitman W."/>
        </authorList>
    </citation>
    <scope>NUCLEOTIDE SEQUENCE [LARGE SCALE GENOMIC DNA]</scope>
    <source>
        <strain evidence="4 5">NW12</strain>
    </source>
</reference>
<evidence type="ECO:0000313" key="5">
    <source>
        <dbReference type="Proteomes" id="UP000240996"/>
    </source>
</evidence>
<dbReference type="InterPro" id="IPR057666">
    <property type="entry name" value="DrpA_SLOG"/>
</dbReference>
<feature type="domain" description="Smf/DprA SLOG" evidence="2">
    <location>
        <begin position="80"/>
        <end position="294"/>
    </location>
</feature>
<dbReference type="GO" id="GO:0009294">
    <property type="term" value="P:DNA-mediated transformation"/>
    <property type="evidence" value="ECO:0007669"/>
    <property type="project" value="InterPro"/>
</dbReference>
<comment type="similarity">
    <text evidence="1">Belongs to the DprA/Smf family.</text>
</comment>
<evidence type="ECO:0000313" key="4">
    <source>
        <dbReference type="EMBL" id="PTM47692.1"/>
    </source>
</evidence>
<dbReference type="Proteomes" id="UP000240996">
    <property type="component" value="Unassembled WGS sequence"/>
</dbReference>
<dbReference type="SUPFAM" id="SSF102405">
    <property type="entry name" value="MCP/YpsA-like"/>
    <property type="match status" value="1"/>
</dbReference>